<evidence type="ECO:0000259" key="8">
    <source>
        <dbReference type="PROSITE" id="PS50059"/>
    </source>
</evidence>
<evidence type="ECO:0000256" key="6">
    <source>
        <dbReference type="RuleBase" id="RU003915"/>
    </source>
</evidence>
<evidence type="ECO:0000313" key="9">
    <source>
        <dbReference type="EMBL" id="SJZ47474.1"/>
    </source>
</evidence>
<accession>A0A1T4KYE2</accession>
<dbReference type="PROSITE" id="PS50059">
    <property type="entry name" value="FKBP_PPIASE"/>
    <property type="match status" value="1"/>
</dbReference>
<dbReference type="Proteomes" id="UP000190637">
    <property type="component" value="Unassembled WGS sequence"/>
</dbReference>
<dbReference type="AlphaFoldDB" id="A0A1T4KYE2"/>
<keyword evidence="4 5" id="KW-0413">Isomerase</keyword>
<dbReference type="OrthoDB" id="25996at2"/>
<dbReference type="RefSeq" id="WP_078759984.1">
    <property type="nucleotide sequence ID" value="NZ_FUWS01000001.1"/>
</dbReference>
<feature type="region of interest" description="Disordered" evidence="7">
    <location>
        <begin position="163"/>
        <end position="198"/>
    </location>
</feature>
<keyword evidence="3 5" id="KW-0697">Rotamase</keyword>
<evidence type="ECO:0000256" key="4">
    <source>
        <dbReference type="ARBA" id="ARBA00023235"/>
    </source>
</evidence>
<dbReference type="STRING" id="1122192.SAMN02745673_00611"/>
<proteinExistence type="inferred from homology"/>
<dbReference type="SUPFAM" id="SSF54534">
    <property type="entry name" value="FKBP-like"/>
    <property type="match status" value="1"/>
</dbReference>
<dbReference type="PROSITE" id="PS51257">
    <property type="entry name" value="PROKAR_LIPOPROTEIN"/>
    <property type="match status" value="1"/>
</dbReference>
<comment type="similarity">
    <text evidence="2 6">Belongs to the FKBP-type PPIase family.</text>
</comment>
<evidence type="ECO:0000256" key="5">
    <source>
        <dbReference type="PROSITE-ProRule" id="PRU00277"/>
    </source>
</evidence>
<gene>
    <name evidence="9" type="ORF">SAMN02745673_00611</name>
</gene>
<protein>
    <recommendedName>
        <fullName evidence="6">Peptidyl-prolyl cis-trans isomerase</fullName>
        <ecNumber evidence="6">5.2.1.8</ecNumber>
    </recommendedName>
</protein>
<evidence type="ECO:0000256" key="1">
    <source>
        <dbReference type="ARBA" id="ARBA00000971"/>
    </source>
</evidence>
<dbReference type="InterPro" id="IPR046357">
    <property type="entry name" value="PPIase_dom_sf"/>
</dbReference>
<feature type="domain" description="PPIase FKBP-type" evidence="8">
    <location>
        <begin position="215"/>
        <end position="307"/>
    </location>
</feature>
<reference evidence="9 10" key="1">
    <citation type="submission" date="2017-02" db="EMBL/GenBank/DDBJ databases">
        <authorList>
            <person name="Peterson S.W."/>
        </authorList>
    </citation>
    <scope>NUCLEOTIDE SEQUENCE [LARGE SCALE GENOMIC DNA]</scope>
    <source>
        <strain evidence="9 10">DSM 45154</strain>
    </source>
</reference>
<dbReference type="EMBL" id="FUWS01000001">
    <property type="protein sequence ID" value="SJZ47474.1"/>
    <property type="molecule type" value="Genomic_DNA"/>
</dbReference>
<evidence type="ECO:0000256" key="2">
    <source>
        <dbReference type="ARBA" id="ARBA00006577"/>
    </source>
</evidence>
<comment type="catalytic activity">
    <reaction evidence="1 5 6">
        <text>[protein]-peptidylproline (omega=180) = [protein]-peptidylproline (omega=0)</text>
        <dbReference type="Rhea" id="RHEA:16237"/>
        <dbReference type="Rhea" id="RHEA-COMP:10747"/>
        <dbReference type="Rhea" id="RHEA-COMP:10748"/>
        <dbReference type="ChEBI" id="CHEBI:83833"/>
        <dbReference type="ChEBI" id="CHEBI:83834"/>
        <dbReference type="EC" id="5.2.1.8"/>
    </reaction>
</comment>
<dbReference type="Gene3D" id="3.10.50.40">
    <property type="match status" value="1"/>
</dbReference>
<organism evidence="9 10">
    <name type="scientific">Marinactinospora thermotolerans DSM 45154</name>
    <dbReference type="NCBI Taxonomy" id="1122192"/>
    <lineage>
        <taxon>Bacteria</taxon>
        <taxon>Bacillati</taxon>
        <taxon>Actinomycetota</taxon>
        <taxon>Actinomycetes</taxon>
        <taxon>Streptosporangiales</taxon>
        <taxon>Nocardiopsidaceae</taxon>
        <taxon>Marinactinospora</taxon>
    </lineage>
</organism>
<sequence>MRREGLAGAVVLLVLAATGCGGEADASELPEISGSFGAEPRVGEFGPLPDGVVIDTVIEGEGDQVGANALVVADLVSYDWAEGSPGEPVFSSHAVGEQVLLSTEEFAAYVPEGAGSLSGHREGTRLAVAVPKGSSESGPPDGSEGAGLHVLDIVTHYPAARTVEGEMRPVSDPDLPSVEQEPGSEPRIDVPDGDPPTEPVAVPLIEGEGPQIRKGDRVVVQFTGVTWDDGAVFDSTWDWGGRPTAFPVGSGQIVPVWDAELPGVRVGSRVMLVAPPEYGYGAAGGKESLGISEDDTLVYVVDVLGVH</sequence>
<evidence type="ECO:0000256" key="7">
    <source>
        <dbReference type="SAM" id="MobiDB-lite"/>
    </source>
</evidence>
<evidence type="ECO:0000256" key="3">
    <source>
        <dbReference type="ARBA" id="ARBA00023110"/>
    </source>
</evidence>
<dbReference type="PANTHER" id="PTHR43811">
    <property type="entry name" value="FKBP-TYPE PEPTIDYL-PROLYL CIS-TRANS ISOMERASE FKPA"/>
    <property type="match status" value="1"/>
</dbReference>
<keyword evidence="10" id="KW-1185">Reference proteome</keyword>
<dbReference type="Pfam" id="PF00254">
    <property type="entry name" value="FKBP_C"/>
    <property type="match status" value="1"/>
</dbReference>
<dbReference type="InterPro" id="IPR001179">
    <property type="entry name" value="PPIase_FKBP_dom"/>
</dbReference>
<name>A0A1T4KYE2_9ACTN</name>
<evidence type="ECO:0000313" key="10">
    <source>
        <dbReference type="Proteomes" id="UP000190637"/>
    </source>
</evidence>
<dbReference type="PANTHER" id="PTHR43811:SF19">
    <property type="entry name" value="39 KDA FK506-BINDING NUCLEAR PROTEIN"/>
    <property type="match status" value="1"/>
</dbReference>
<dbReference type="GO" id="GO:0003755">
    <property type="term" value="F:peptidyl-prolyl cis-trans isomerase activity"/>
    <property type="evidence" value="ECO:0007669"/>
    <property type="project" value="UniProtKB-UniRule"/>
</dbReference>
<dbReference type="EC" id="5.2.1.8" evidence="6"/>